<feature type="transmembrane region" description="Helical" evidence="7">
    <location>
        <begin position="162"/>
        <end position="181"/>
    </location>
</feature>
<feature type="transmembrane region" description="Helical" evidence="7">
    <location>
        <begin position="61"/>
        <end position="79"/>
    </location>
</feature>
<feature type="transmembrane region" description="Helical" evidence="7">
    <location>
        <begin position="358"/>
        <end position="379"/>
    </location>
</feature>
<proteinExistence type="inferred from homology"/>
<dbReference type="AlphaFoldDB" id="A0A1B9GIZ1"/>
<organism evidence="9 10">
    <name type="scientific">Kwoniella heveanensis BCC8398</name>
    <dbReference type="NCBI Taxonomy" id="1296120"/>
    <lineage>
        <taxon>Eukaryota</taxon>
        <taxon>Fungi</taxon>
        <taxon>Dikarya</taxon>
        <taxon>Basidiomycota</taxon>
        <taxon>Agaricomycotina</taxon>
        <taxon>Tremellomycetes</taxon>
        <taxon>Tremellales</taxon>
        <taxon>Cryptococcaceae</taxon>
        <taxon>Kwoniella</taxon>
    </lineage>
</organism>
<reference evidence="9 10" key="1">
    <citation type="submission" date="2013-07" db="EMBL/GenBank/DDBJ databases">
        <title>The Genome Sequence of Cryptococcus heveanensis BCC8398.</title>
        <authorList>
            <consortium name="The Broad Institute Genome Sequencing Platform"/>
            <person name="Cuomo C."/>
            <person name="Litvintseva A."/>
            <person name="Chen Y."/>
            <person name="Heitman J."/>
            <person name="Sun S."/>
            <person name="Springer D."/>
            <person name="Dromer F."/>
            <person name="Young S.K."/>
            <person name="Zeng Q."/>
            <person name="Gargeya S."/>
            <person name="Fitzgerald M."/>
            <person name="Abouelleil A."/>
            <person name="Alvarado L."/>
            <person name="Berlin A.M."/>
            <person name="Chapman S.B."/>
            <person name="Dewar J."/>
            <person name="Goldberg J."/>
            <person name="Griggs A."/>
            <person name="Gujja S."/>
            <person name="Hansen M."/>
            <person name="Howarth C."/>
            <person name="Imamovic A."/>
            <person name="Larimer J."/>
            <person name="McCowan C."/>
            <person name="Murphy C."/>
            <person name="Pearson M."/>
            <person name="Priest M."/>
            <person name="Roberts A."/>
            <person name="Saif S."/>
            <person name="Shea T."/>
            <person name="Sykes S."/>
            <person name="Wortman J."/>
            <person name="Nusbaum C."/>
            <person name="Birren B."/>
        </authorList>
    </citation>
    <scope>NUCLEOTIDE SEQUENCE [LARGE SCALE GENOMIC DNA]</scope>
    <source>
        <strain evidence="9 10">BCC8398</strain>
    </source>
</reference>
<dbReference type="GO" id="GO:0016020">
    <property type="term" value="C:membrane"/>
    <property type="evidence" value="ECO:0007669"/>
    <property type="project" value="UniProtKB-SubCell"/>
</dbReference>
<feature type="transmembrane region" description="Helical" evidence="7">
    <location>
        <begin position="318"/>
        <end position="337"/>
    </location>
</feature>
<evidence type="ECO:0000259" key="8">
    <source>
        <dbReference type="Pfam" id="PF01490"/>
    </source>
</evidence>
<evidence type="ECO:0000256" key="3">
    <source>
        <dbReference type="ARBA" id="ARBA00022692"/>
    </source>
</evidence>
<keyword evidence="3 7" id="KW-0812">Transmembrane</keyword>
<evidence type="ECO:0000256" key="1">
    <source>
        <dbReference type="ARBA" id="ARBA00004141"/>
    </source>
</evidence>
<evidence type="ECO:0000256" key="4">
    <source>
        <dbReference type="ARBA" id="ARBA00022989"/>
    </source>
</evidence>
<evidence type="ECO:0000256" key="7">
    <source>
        <dbReference type="SAM" id="Phobius"/>
    </source>
</evidence>
<feature type="domain" description="Amino acid transporter transmembrane" evidence="8">
    <location>
        <begin position="54"/>
        <end position="449"/>
    </location>
</feature>
<sequence>MSTQMSDIEKDYAGSNGPETSTVPVGEGKYDIDDAQYDAVFGAQEEGHVNYRSVGWLKATIIMLKTIIALGVLAMPTVLSATGGVPGALIIFVIGLLTTWTGNVVGQFKRNHPEVYSMDGVGYVLAGKWGREFYSVAYPAFMIFLSGSGFVAISIAFNAVTTHATCTVAWVVVAMVGTFALASIQTLNKVSILGWIGFVSVMAAILIITIAVGIQDRPSAAPQVGPWDKDISAFNSAGTFLGGMGAVCTVVFSYSGTPAFLNVVGEMRKPTDYNKALYWCQSIVTATYLTIGIVVYYFCGQYLANPALGSAGVIVKKVAYAVALPGLFVSVTIYTHVGAKMIFVRLLRGTDHLTSHSFVHWAVWLGTVGGCVAISFILAESIPFFGDLVNLIGATLGTLMCMVTEGWMWLHDNWDRRHTDKSLYYRALVVLNVFLIVAGIFIMITGTWSAALSIKTSYSAGTISSPFSCADNSNSV</sequence>
<comment type="subcellular location">
    <subcellularLocation>
        <location evidence="1">Membrane</location>
        <topology evidence="1">Multi-pass membrane protein</topology>
    </subcellularLocation>
</comment>
<evidence type="ECO:0000256" key="6">
    <source>
        <dbReference type="SAM" id="MobiDB-lite"/>
    </source>
</evidence>
<feature type="transmembrane region" description="Helical" evidence="7">
    <location>
        <begin position="85"/>
        <end position="105"/>
    </location>
</feature>
<feature type="transmembrane region" description="Helical" evidence="7">
    <location>
        <begin position="136"/>
        <end position="156"/>
    </location>
</feature>
<evidence type="ECO:0000256" key="5">
    <source>
        <dbReference type="ARBA" id="ARBA00023136"/>
    </source>
</evidence>
<dbReference type="PANTHER" id="PTHR22950">
    <property type="entry name" value="AMINO ACID TRANSPORTER"/>
    <property type="match status" value="1"/>
</dbReference>
<feature type="transmembrane region" description="Helical" evidence="7">
    <location>
        <begin position="423"/>
        <end position="444"/>
    </location>
</feature>
<feature type="transmembrane region" description="Helical" evidence="7">
    <location>
        <begin position="234"/>
        <end position="255"/>
    </location>
</feature>
<feature type="transmembrane region" description="Helical" evidence="7">
    <location>
        <begin position="391"/>
        <end position="411"/>
    </location>
</feature>
<dbReference type="InterPro" id="IPR013057">
    <property type="entry name" value="AA_transpt_TM"/>
</dbReference>
<evidence type="ECO:0000256" key="2">
    <source>
        <dbReference type="ARBA" id="ARBA00008066"/>
    </source>
</evidence>
<evidence type="ECO:0000313" key="10">
    <source>
        <dbReference type="Proteomes" id="UP000092666"/>
    </source>
</evidence>
<dbReference type="STRING" id="1296120.A0A1B9GIZ1"/>
<reference evidence="10" key="2">
    <citation type="submission" date="2013-12" db="EMBL/GenBank/DDBJ databases">
        <title>Evolution of pathogenesis and genome organization in the Tremellales.</title>
        <authorList>
            <person name="Cuomo C."/>
            <person name="Litvintseva A."/>
            <person name="Heitman J."/>
            <person name="Chen Y."/>
            <person name="Sun S."/>
            <person name="Springer D."/>
            <person name="Dromer F."/>
            <person name="Young S."/>
            <person name="Zeng Q."/>
            <person name="Chapman S."/>
            <person name="Gujja S."/>
            <person name="Saif S."/>
            <person name="Birren B."/>
        </authorList>
    </citation>
    <scope>NUCLEOTIDE SEQUENCE [LARGE SCALE GENOMIC DNA]</scope>
    <source>
        <strain evidence="10">BCC8398</strain>
    </source>
</reference>
<feature type="region of interest" description="Disordered" evidence="6">
    <location>
        <begin position="1"/>
        <end position="25"/>
    </location>
</feature>
<feature type="transmembrane region" description="Helical" evidence="7">
    <location>
        <begin position="276"/>
        <end position="298"/>
    </location>
</feature>
<dbReference type="EMBL" id="KV700139">
    <property type="protein sequence ID" value="OCF30977.1"/>
    <property type="molecule type" value="Genomic_DNA"/>
</dbReference>
<keyword evidence="4 7" id="KW-1133">Transmembrane helix</keyword>
<dbReference type="FunFam" id="1.20.1740.10:FF:000039">
    <property type="entry name" value="Neutral amino acid transporter (Eurofung)"/>
    <property type="match status" value="1"/>
</dbReference>
<dbReference type="Gene3D" id="1.20.1740.10">
    <property type="entry name" value="Amino acid/polyamine transporter I"/>
    <property type="match status" value="1"/>
</dbReference>
<protein>
    <submittedName>
        <fullName evidence="9">Neutral amino acid transporter</fullName>
    </submittedName>
</protein>
<dbReference type="Proteomes" id="UP000092666">
    <property type="component" value="Unassembled WGS sequence"/>
</dbReference>
<keyword evidence="10" id="KW-1185">Reference proteome</keyword>
<gene>
    <name evidence="9" type="ORF">I316_07384</name>
</gene>
<dbReference type="OrthoDB" id="40134at2759"/>
<dbReference type="PANTHER" id="PTHR22950:SF479">
    <property type="entry name" value="AMINO ACID TRANSPORTER (EUROFUNG)-RELATED"/>
    <property type="match status" value="1"/>
</dbReference>
<dbReference type="Pfam" id="PF01490">
    <property type="entry name" value="Aa_trans"/>
    <property type="match status" value="1"/>
</dbReference>
<keyword evidence="5 7" id="KW-0472">Membrane</keyword>
<evidence type="ECO:0000313" key="9">
    <source>
        <dbReference type="EMBL" id="OCF30977.1"/>
    </source>
</evidence>
<dbReference type="GO" id="GO:0015179">
    <property type="term" value="F:L-amino acid transmembrane transporter activity"/>
    <property type="evidence" value="ECO:0007669"/>
    <property type="project" value="TreeGrafter"/>
</dbReference>
<accession>A0A1B9GIZ1</accession>
<name>A0A1B9GIZ1_9TREE</name>
<feature type="transmembrane region" description="Helical" evidence="7">
    <location>
        <begin position="193"/>
        <end position="214"/>
    </location>
</feature>
<comment type="similarity">
    <text evidence="2">Belongs to the amino acid/polyamine transporter 2 family.</text>
</comment>